<gene>
    <name evidence="3" type="ORF">B0A54_17465</name>
</gene>
<sequence>MSLPSSKRKSSSTHHSDKQQRLEQNGMHMKSSILLHKESKQLCNQLLEGNHEPTGCPCYPVEKIDDVLDRIHSLNEARLQRDVTPWVVPSAENLSFSGAAGLECIGEEINAEWVRCQPMGLSRPKPDFAAGLRRSAFRTEELEKLENYSTPQKPFYFTPDLCFPFLICEAKTGRIGIDQADTQNMHSASIATKAILSLYAATFGREHEKTQNLLGRILVFTVSHNNRIVNLYGHYAVANANGSNSHGDETADHFQYFRYDIAMFSLSMYEGRERFKAYNFARNVYATFAPQHLLRIREAVSSMQGPVPRTGLSFTASDTTLDERDSRQGSEANGSQGNDGFRTPNEPASALQKREMARMRGQLDKLLQQSQEQGKQSTEQLEQQRKESRDKEERMVRQTEQQRMESREELEQQRKESSDKEERMTQQMEQQRMESREQLAQMMGMITRLQEPKSRP</sequence>
<organism evidence="3 4">
    <name type="scientific">Friedmanniomyces endolithicus</name>
    <dbReference type="NCBI Taxonomy" id="329885"/>
    <lineage>
        <taxon>Eukaryota</taxon>
        <taxon>Fungi</taxon>
        <taxon>Dikarya</taxon>
        <taxon>Ascomycota</taxon>
        <taxon>Pezizomycotina</taxon>
        <taxon>Dothideomycetes</taxon>
        <taxon>Dothideomycetidae</taxon>
        <taxon>Mycosphaerellales</taxon>
        <taxon>Teratosphaeriaceae</taxon>
        <taxon>Friedmanniomyces</taxon>
    </lineage>
</organism>
<evidence type="ECO:0000259" key="2">
    <source>
        <dbReference type="Pfam" id="PF25545"/>
    </source>
</evidence>
<dbReference type="PANTHER" id="PTHR42470">
    <property type="entry name" value="VAST DOMAIN-CONTAINING PROTEIN"/>
    <property type="match status" value="1"/>
</dbReference>
<dbReference type="AlphaFoldDB" id="A0A4U0TSR0"/>
<comment type="caution">
    <text evidence="3">The sequence shown here is derived from an EMBL/GenBank/DDBJ whole genome shotgun (WGS) entry which is preliminary data.</text>
</comment>
<dbReference type="EMBL" id="NAJP01000160">
    <property type="protein sequence ID" value="TKA25273.1"/>
    <property type="molecule type" value="Genomic_DNA"/>
</dbReference>
<feature type="compositionally biased region" description="Polar residues" evidence="1">
    <location>
        <begin position="329"/>
        <end position="338"/>
    </location>
</feature>
<accession>A0A4U0TSR0</accession>
<feature type="region of interest" description="Disordered" evidence="1">
    <location>
        <begin position="368"/>
        <end position="456"/>
    </location>
</feature>
<dbReference type="InterPro" id="IPR057684">
    <property type="entry name" value="DUF7924"/>
</dbReference>
<reference evidence="3 4" key="1">
    <citation type="submission" date="2017-03" db="EMBL/GenBank/DDBJ databases">
        <title>Genomes of endolithic fungi from Antarctica.</title>
        <authorList>
            <person name="Coleine C."/>
            <person name="Masonjones S."/>
            <person name="Stajich J.E."/>
        </authorList>
    </citation>
    <scope>NUCLEOTIDE SEQUENCE [LARGE SCALE GENOMIC DNA]</scope>
    <source>
        <strain evidence="3 4">CCFEE 5311</strain>
    </source>
</reference>
<feature type="domain" description="DUF7924" evidence="2">
    <location>
        <begin position="64"/>
        <end position="300"/>
    </location>
</feature>
<feature type="region of interest" description="Disordered" evidence="1">
    <location>
        <begin position="1"/>
        <end position="24"/>
    </location>
</feature>
<feature type="compositionally biased region" description="Polar residues" evidence="1">
    <location>
        <begin position="368"/>
        <end position="381"/>
    </location>
</feature>
<feature type="compositionally biased region" description="Basic residues" evidence="1">
    <location>
        <begin position="1"/>
        <end position="12"/>
    </location>
</feature>
<dbReference type="Proteomes" id="UP000310066">
    <property type="component" value="Unassembled WGS sequence"/>
</dbReference>
<evidence type="ECO:0000313" key="3">
    <source>
        <dbReference type="EMBL" id="TKA25273.1"/>
    </source>
</evidence>
<protein>
    <recommendedName>
        <fullName evidence="2">DUF7924 domain-containing protein</fullName>
    </recommendedName>
</protein>
<dbReference type="Pfam" id="PF25545">
    <property type="entry name" value="DUF7924"/>
    <property type="match status" value="1"/>
</dbReference>
<feature type="region of interest" description="Disordered" evidence="1">
    <location>
        <begin position="304"/>
        <end position="350"/>
    </location>
</feature>
<dbReference type="STRING" id="329885.A0A4U0TSR0"/>
<name>A0A4U0TSR0_9PEZI</name>
<dbReference type="OrthoDB" id="5132737at2759"/>
<proteinExistence type="predicted"/>
<dbReference type="PANTHER" id="PTHR42470:SF2">
    <property type="match status" value="1"/>
</dbReference>
<evidence type="ECO:0000313" key="4">
    <source>
        <dbReference type="Proteomes" id="UP000310066"/>
    </source>
</evidence>
<feature type="compositionally biased region" description="Basic and acidic residues" evidence="1">
    <location>
        <begin position="382"/>
        <end position="424"/>
    </location>
</feature>
<evidence type="ECO:0000256" key="1">
    <source>
        <dbReference type="SAM" id="MobiDB-lite"/>
    </source>
</evidence>